<evidence type="ECO:0000313" key="6">
    <source>
        <dbReference type="Proteomes" id="UP001196068"/>
    </source>
</evidence>
<keyword evidence="3" id="KW-0813">Transport</keyword>
<dbReference type="GO" id="GO:0006865">
    <property type="term" value="P:amino acid transport"/>
    <property type="evidence" value="ECO:0007669"/>
    <property type="project" value="UniProtKB-KW"/>
</dbReference>
<gene>
    <name evidence="5" type="ORF">GXW79_15060</name>
</gene>
<evidence type="ECO:0000256" key="1">
    <source>
        <dbReference type="ARBA" id="ARBA00010062"/>
    </source>
</evidence>
<comment type="caution">
    <text evidence="5">The sequence shown here is derived from an EMBL/GenBank/DDBJ whole genome shotgun (WGS) entry which is preliminary data.</text>
</comment>
<dbReference type="Gene3D" id="3.40.50.2300">
    <property type="match status" value="2"/>
</dbReference>
<dbReference type="InterPro" id="IPR028081">
    <property type="entry name" value="Leu-bd"/>
</dbReference>
<keyword evidence="3" id="KW-0029">Amino-acid transport</keyword>
<accession>A0AAF1JXP6</accession>
<dbReference type="EMBL" id="JAAEDH010000018">
    <property type="protein sequence ID" value="MBR0656401.1"/>
    <property type="molecule type" value="Genomic_DNA"/>
</dbReference>
<protein>
    <submittedName>
        <fullName evidence="5">ABC transporter substrate-binding protein</fullName>
    </submittedName>
</protein>
<reference evidence="5" key="1">
    <citation type="submission" date="2020-01" db="EMBL/GenBank/DDBJ databases">
        <authorList>
            <person name="Rat A."/>
        </authorList>
    </citation>
    <scope>NUCLEOTIDE SEQUENCE</scope>
    <source>
        <strain evidence="5">LMG 28251</strain>
    </source>
</reference>
<reference evidence="5" key="2">
    <citation type="journal article" date="2021" name="Syst. Appl. Microbiol.">
        <title>Roseomonas hellenica sp. nov., isolated from roots of wild-growing Alkanna tinctoria.</title>
        <authorList>
            <person name="Rat A."/>
            <person name="Naranjo H.D."/>
            <person name="Lebbe L."/>
            <person name="Cnockaert M."/>
            <person name="Krigas N."/>
            <person name="Grigoriadou K."/>
            <person name="Maloupa E."/>
            <person name="Willems A."/>
        </authorList>
    </citation>
    <scope>NUCLEOTIDE SEQUENCE</scope>
    <source>
        <strain evidence="5">LMG 28251</strain>
    </source>
</reference>
<dbReference type="AlphaFoldDB" id="A0AAF1JXP6"/>
<evidence type="ECO:0000259" key="4">
    <source>
        <dbReference type="Pfam" id="PF13458"/>
    </source>
</evidence>
<dbReference type="Pfam" id="PF13458">
    <property type="entry name" value="Peripla_BP_6"/>
    <property type="match status" value="1"/>
</dbReference>
<sequence>MIRLRRRPLLATLALAAIPGEPLAQGAEHRFGALFPLSGPLALQGDESFRGLELAAEERNAAGGILGRPIRLLKADAVDATQAIAEIRRLLGAERAVAMFGTHASALSVAASQIAELQGIAYIEMGATADAITERGFRTLFRTCPRIADFAIATVEAVAESLAPALAVEAQGLRVSILAEDQGDAQAMAAAQDGALRAAGLVPVERLAYPARMMDFAPLLQRLRAANTQILLHSGPQGDIAPLFRAMQDAAWRPAMLLGTGAGYAMAETARAVGAGFEGVLTLEFSPFAVKESFAPSVPLFVEAYKGRYGSEPRSALSLANYAAGLIAFEAFHRAGSLDKDRIRAVMLAAEIAEGASPAGWGLRFDERGQNTRARPFLMQWQSGTLHVIGPEPAATARLRTPLGG</sequence>
<keyword evidence="6" id="KW-1185">Reference proteome</keyword>
<comment type="similarity">
    <text evidence="1">Belongs to the leucine-binding protein family.</text>
</comment>
<keyword evidence="2" id="KW-0732">Signal</keyword>
<dbReference type="PANTHER" id="PTHR30483:SF6">
    <property type="entry name" value="PERIPLASMIC BINDING PROTEIN OF ABC TRANSPORTER FOR NATURAL AMINO ACIDS"/>
    <property type="match status" value="1"/>
</dbReference>
<evidence type="ECO:0000256" key="2">
    <source>
        <dbReference type="ARBA" id="ARBA00022729"/>
    </source>
</evidence>
<proteinExistence type="inferred from homology"/>
<dbReference type="Proteomes" id="UP001196068">
    <property type="component" value="Unassembled WGS sequence"/>
</dbReference>
<dbReference type="SUPFAM" id="SSF53822">
    <property type="entry name" value="Periplasmic binding protein-like I"/>
    <property type="match status" value="1"/>
</dbReference>
<dbReference type="PANTHER" id="PTHR30483">
    <property type="entry name" value="LEUCINE-SPECIFIC-BINDING PROTEIN"/>
    <property type="match status" value="1"/>
</dbReference>
<evidence type="ECO:0000313" key="5">
    <source>
        <dbReference type="EMBL" id="MBR0656401.1"/>
    </source>
</evidence>
<name>A0AAF1JXP6_9PROT</name>
<dbReference type="InterPro" id="IPR028082">
    <property type="entry name" value="Peripla_BP_I"/>
</dbReference>
<feature type="domain" description="Leucine-binding protein" evidence="4">
    <location>
        <begin position="30"/>
        <end position="383"/>
    </location>
</feature>
<dbReference type="InterPro" id="IPR051010">
    <property type="entry name" value="BCAA_transport"/>
</dbReference>
<evidence type="ECO:0000256" key="3">
    <source>
        <dbReference type="ARBA" id="ARBA00022970"/>
    </source>
</evidence>
<dbReference type="RefSeq" id="WP_211875250.1">
    <property type="nucleotide sequence ID" value="NZ_JAAEDH010000018.1"/>
</dbReference>
<organism evidence="5 6">
    <name type="scientific">Plastoroseomonas arctica</name>
    <dbReference type="NCBI Taxonomy" id="1509237"/>
    <lineage>
        <taxon>Bacteria</taxon>
        <taxon>Pseudomonadati</taxon>
        <taxon>Pseudomonadota</taxon>
        <taxon>Alphaproteobacteria</taxon>
        <taxon>Acetobacterales</taxon>
        <taxon>Acetobacteraceae</taxon>
        <taxon>Plastoroseomonas</taxon>
    </lineage>
</organism>